<dbReference type="SUPFAM" id="SSF56219">
    <property type="entry name" value="DNase I-like"/>
    <property type="match status" value="1"/>
</dbReference>
<evidence type="ECO:0000256" key="8">
    <source>
        <dbReference type="SAM" id="Coils"/>
    </source>
</evidence>
<dbReference type="GO" id="GO:0003906">
    <property type="term" value="F:DNA-(apurinic or apyrimidinic site) endonuclease activity"/>
    <property type="evidence" value="ECO:0007669"/>
    <property type="project" value="TreeGrafter"/>
</dbReference>
<keyword evidence="7" id="KW-0460">Magnesium</keyword>
<protein>
    <recommendedName>
        <fullName evidence="4">exodeoxyribonuclease III</fullName>
        <ecNumber evidence="4">3.1.11.2</ecNumber>
    </recommendedName>
</protein>
<dbReference type="InterPro" id="IPR004808">
    <property type="entry name" value="AP_endonuc_1"/>
</dbReference>
<keyword evidence="6" id="KW-0378">Hydrolase</keyword>
<dbReference type="EC" id="3.1.11.2" evidence="4"/>
<dbReference type="InterPro" id="IPR036691">
    <property type="entry name" value="Endo/exonu/phosph_ase_sf"/>
</dbReference>
<comment type="cofactor">
    <cofactor evidence="2">
        <name>Mg(2+)</name>
        <dbReference type="ChEBI" id="CHEBI:18420"/>
    </cofactor>
</comment>
<feature type="domain" description="Endonuclease/exonuclease/phosphatase" evidence="9">
    <location>
        <begin position="8"/>
        <end position="230"/>
    </location>
</feature>
<sequence length="391" mass="45724">MVSYLKVLSLNVNGITETTKRRVIFDHIRESKANIIFLQETLSKPQEEARWTKEWTCGCAAFNSNSETEQRKNGVAILTNSTNLVISNNNTDTRGRIITAQIDTGIQYIQLVNIYAPSGGTNRIENKIFFDNLYPYVHSTHPIIFGGDFNNIEDPNLDCFPPRPDHRLNKPLQQIMRTFSLKDAYRTLHPNGNQFTRHSTQTHSRLDRLYTSPEITPEKQIFKSNPLSDHDTIILTTRIPLKHGSIRTAWKNNVKNFVDHELIFDLEAKYTEWKALATDLTENPLQLWLFLKTKIKLLLIKHSKRITQENRREIQDLQQSLERIRQELENTPTKEKLKTYNERKKQLKIKLIQRQRENILKSLADDINYKHMADKTVYSSIKERKTQSIIQ</sequence>
<gene>
    <name evidence="10" type="primary">Nynrin-001</name>
</gene>
<evidence type="ECO:0000256" key="6">
    <source>
        <dbReference type="ARBA" id="ARBA00022801"/>
    </source>
</evidence>
<comment type="similarity">
    <text evidence="3">Belongs to the DNA repair enzymes AP/ExoA family.</text>
</comment>
<dbReference type="PANTHER" id="PTHR22748:SF26">
    <property type="entry name" value="ENDONUCLEASE_EXONUCLEASE_PHOSPHATASE DOMAIN-CONTAINING PROTEIN"/>
    <property type="match status" value="1"/>
</dbReference>
<dbReference type="InterPro" id="IPR005135">
    <property type="entry name" value="Endo/exonuclease/phosphatase"/>
</dbReference>
<evidence type="ECO:0000256" key="2">
    <source>
        <dbReference type="ARBA" id="ARBA00001946"/>
    </source>
</evidence>
<dbReference type="AlphaFoldDB" id="A0A6F9DN24"/>
<organism evidence="10">
    <name type="scientific">Phallusia mammillata</name>
    <dbReference type="NCBI Taxonomy" id="59560"/>
    <lineage>
        <taxon>Eukaryota</taxon>
        <taxon>Metazoa</taxon>
        <taxon>Chordata</taxon>
        <taxon>Tunicata</taxon>
        <taxon>Ascidiacea</taxon>
        <taxon>Phlebobranchia</taxon>
        <taxon>Ascidiidae</taxon>
        <taxon>Phallusia</taxon>
    </lineage>
</organism>
<reference evidence="10" key="1">
    <citation type="submission" date="2020-04" db="EMBL/GenBank/DDBJ databases">
        <authorList>
            <person name="Neveu A P."/>
        </authorList>
    </citation>
    <scope>NUCLEOTIDE SEQUENCE</scope>
    <source>
        <tissue evidence="10">Whole embryo</tissue>
    </source>
</reference>
<dbReference type="GO" id="GO:0005634">
    <property type="term" value="C:nucleus"/>
    <property type="evidence" value="ECO:0007669"/>
    <property type="project" value="TreeGrafter"/>
</dbReference>
<comment type="catalytic activity">
    <reaction evidence="1">
        <text>Exonucleolytic cleavage in the 3'- to 5'-direction to yield nucleoside 5'-phosphates.</text>
        <dbReference type="EC" id="3.1.11.2"/>
    </reaction>
</comment>
<keyword evidence="8" id="KW-0175">Coiled coil</keyword>
<dbReference type="Gene3D" id="3.60.10.10">
    <property type="entry name" value="Endonuclease/exonuclease/phosphatase"/>
    <property type="match status" value="1"/>
</dbReference>
<feature type="coiled-coil region" evidence="8">
    <location>
        <begin position="307"/>
        <end position="357"/>
    </location>
</feature>
<proteinExistence type="evidence at transcript level"/>
<dbReference type="CDD" id="cd09076">
    <property type="entry name" value="L1-EN"/>
    <property type="match status" value="1"/>
</dbReference>
<evidence type="ECO:0000256" key="7">
    <source>
        <dbReference type="ARBA" id="ARBA00022842"/>
    </source>
</evidence>
<accession>A0A6F9DN24</accession>
<dbReference type="GO" id="GO:0008081">
    <property type="term" value="F:phosphoric diester hydrolase activity"/>
    <property type="evidence" value="ECO:0007669"/>
    <property type="project" value="TreeGrafter"/>
</dbReference>
<dbReference type="GO" id="GO:0046872">
    <property type="term" value="F:metal ion binding"/>
    <property type="evidence" value="ECO:0007669"/>
    <property type="project" value="UniProtKB-KW"/>
</dbReference>
<dbReference type="EMBL" id="LR788667">
    <property type="protein sequence ID" value="CAB3264529.1"/>
    <property type="molecule type" value="mRNA"/>
</dbReference>
<evidence type="ECO:0000256" key="1">
    <source>
        <dbReference type="ARBA" id="ARBA00000493"/>
    </source>
</evidence>
<evidence type="ECO:0000259" key="9">
    <source>
        <dbReference type="Pfam" id="PF03372"/>
    </source>
</evidence>
<keyword evidence="5" id="KW-0479">Metal-binding</keyword>
<dbReference type="GO" id="GO:0006284">
    <property type="term" value="P:base-excision repair"/>
    <property type="evidence" value="ECO:0007669"/>
    <property type="project" value="TreeGrafter"/>
</dbReference>
<dbReference type="Pfam" id="PF03372">
    <property type="entry name" value="Exo_endo_phos"/>
    <property type="match status" value="1"/>
</dbReference>
<dbReference type="GO" id="GO:0008311">
    <property type="term" value="F:double-stranded DNA 3'-5' DNA exonuclease activity"/>
    <property type="evidence" value="ECO:0007669"/>
    <property type="project" value="UniProtKB-EC"/>
</dbReference>
<dbReference type="PANTHER" id="PTHR22748">
    <property type="entry name" value="AP ENDONUCLEASE"/>
    <property type="match status" value="1"/>
</dbReference>
<evidence type="ECO:0000256" key="5">
    <source>
        <dbReference type="ARBA" id="ARBA00022723"/>
    </source>
</evidence>
<name>A0A6F9DN24_9ASCI</name>
<evidence type="ECO:0000313" key="10">
    <source>
        <dbReference type="EMBL" id="CAB3264529.1"/>
    </source>
</evidence>
<evidence type="ECO:0000256" key="4">
    <source>
        <dbReference type="ARBA" id="ARBA00012115"/>
    </source>
</evidence>
<evidence type="ECO:0000256" key="3">
    <source>
        <dbReference type="ARBA" id="ARBA00007092"/>
    </source>
</evidence>